<evidence type="ECO:0008006" key="9">
    <source>
        <dbReference type="Google" id="ProtNLM"/>
    </source>
</evidence>
<keyword evidence="8" id="KW-1185">Reference proteome</keyword>
<dbReference type="InterPro" id="IPR036259">
    <property type="entry name" value="MFS_trans_sf"/>
</dbReference>
<feature type="transmembrane region" description="Helical" evidence="6">
    <location>
        <begin position="104"/>
        <end position="130"/>
    </location>
</feature>
<gene>
    <name evidence="7" type="ORF">PFISCL1PPCAC_1369</name>
</gene>
<feature type="transmembrane region" description="Helical" evidence="6">
    <location>
        <begin position="54"/>
        <end position="75"/>
    </location>
</feature>
<reference evidence="7" key="1">
    <citation type="submission" date="2023-10" db="EMBL/GenBank/DDBJ databases">
        <title>Genome assembly of Pristionchus species.</title>
        <authorList>
            <person name="Yoshida K."/>
            <person name="Sommer R.J."/>
        </authorList>
    </citation>
    <scope>NUCLEOTIDE SEQUENCE</scope>
    <source>
        <strain evidence="7">RS5133</strain>
    </source>
</reference>
<keyword evidence="4 6" id="KW-1133">Transmembrane helix</keyword>
<dbReference type="PANTHER" id="PTHR23294">
    <property type="entry name" value="ET TRANSLATION PRODUCT-RELATED"/>
    <property type="match status" value="1"/>
</dbReference>
<dbReference type="SUPFAM" id="SSF103473">
    <property type="entry name" value="MFS general substrate transporter"/>
    <property type="match status" value="1"/>
</dbReference>
<accession>A0AAV5UV28</accession>
<evidence type="ECO:0000256" key="3">
    <source>
        <dbReference type="ARBA" id="ARBA00022692"/>
    </source>
</evidence>
<evidence type="ECO:0000256" key="5">
    <source>
        <dbReference type="ARBA" id="ARBA00023136"/>
    </source>
</evidence>
<feature type="transmembrane region" description="Helical" evidence="6">
    <location>
        <begin position="7"/>
        <end position="26"/>
    </location>
</feature>
<evidence type="ECO:0000313" key="7">
    <source>
        <dbReference type="EMBL" id="GMT10073.1"/>
    </source>
</evidence>
<dbReference type="InterPro" id="IPR010291">
    <property type="entry name" value="Ion_channel_UNC-93"/>
</dbReference>
<sequence length="212" mass="23669">TMKPSKYSTICAISSGLTNLIVWTGYDAHVFIVESVLHSVNGREPERIGPHDGYYGLAVSNVFFMLSTVAVPILMKYLRCKWVLTISAAFFGLYFLSFQLMNRILFFTACAILGMAFSSFNIGFSGYLTEFSTKQTLERNQALAWSFTCCSVASSGVVNAIITTLNLQSGIDVKYRTYSDGEIRIFFGVFSLLSFIGMFMFASLPNREVRNN</sequence>
<proteinExistence type="inferred from homology"/>
<dbReference type="Proteomes" id="UP001432322">
    <property type="component" value="Unassembled WGS sequence"/>
</dbReference>
<protein>
    <recommendedName>
        <fullName evidence="9">Membrane transporter</fullName>
    </recommendedName>
</protein>
<keyword evidence="3 6" id="KW-0812">Transmembrane</keyword>
<evidence type="ECO:0000256" key="1">
    <source>
        <dbReference type="ARBA" id="ARBA00004141"/>
    </source>
</evidence>
<feature type="transmembrane region" description="Helical" evidence="6">
    <location>
        <begin position="185"/>
        <end position="204"/>
    </location>
</feature>
<keyword evidence="5 6" id="KW-0472">Membrane</keyword>
<evidence type="ECO:0000313" key="8">
    <source>
        <dbReference type="Proteomes" id="UP001432322"/>
    </source>
</evidence>
<evidence type="ECO:0000256" key="4">
    <source>
        <dbReference type="ARBA" id="ARBA00022989"/>
    </source>
</evidence>
<name>A0AAV5UV28_9BILA</name>
<dbReference type="GO" id="GO:0016020">
    <property type="term" value="C:membrane"/>
    <property type="evidence" value="ECO:0007669"/>
    <property type="project" value="UniProtKB-SubCell"/>
</dbReference>
<dbReference type="Gene3D" id="1.20.1250.20">
    <property type="entry name" value="MFS general substrate transporter like domains"/>
    <property type="match status" value="1"/>
</dbReference>
<comment type="subcellular location">
    <subcellularLocation>
        <location evidence="1">Membrane</location>
        <topology evidence="1">Multi-pass membrane protein</topology>
    </subcellularLocation>
</comment>
<dbReference type="AlphaFoldDB" id="A0AAV5UV28"/>
<feature type="transmembrane region" description="Helical" evidence="6">
    <location>
        <begin position="82"/>
        <end position="98"/>
    </location>
</feature>
<feature type="transmembrane region" description="Helical" evidence="6">
    <location>
        <begin position="142"/>
        <end position="165"/>
    </location>
</feature>
<evidence type="ECO:0000256" key="2">
    <source>
        <dbReference type="ARBA" id="ARBA00009172"/>
    </source>
</evidence>
<comment type="caution">
    <text evidence="7">The sequence shown here is derived from an EMBL/GenBank/DDBJ whole genome shotgun (WGS) entry which is preliminary data.</text>
</comment>
<dbReference type="InterPro" id="IPR051617">
    <property type="entry name" value="UNC-93-like_regulator"/>
</dbReference>
<dbReference type="Pfam" id="PF05978">
    <property type="entry name" value="UNC-93"/>
    <property type="match status" value="1"/>
</dbReference>
<feature type="non-terminal residue" evidence="7">
    <location>
        <position position="1"/>
    </location>
</feature>
<dbReference type="PANTHER" id="PTHR23294:SF18">
    <property type="entry name" value="UNC93-LIKE PROTEIN MFSD11"/>
    <property type="match status" value="1"/>
</dbReference>
<comment type="similarity">
    <text evidence="2">Belongs to the unc-93 family.</text>
</comment>
<organism evidence="7 8">
    <name type="scientific">Pristionchus fissidentatus</name>
    <dbReference type="NCBI Taxonomy" id="1538716"/>
    <lineage>
        <taxon>Eukaryota</taxon>
        <taxon>Metazoa</taxon>
        <taxon>Ecdysozoa</taxon>
        <taxon>Nematoda</taxon>
        <taxon>Chromadorea</taxon>
        <taxon>Rhabditida</taxon>
        <taxon>Rhabditina</taxon>
        <taxon>Diplogasteromorpha</taxon>
        <taxon>Diplogasteroidea</taxon>
        <taxon>Neodiplogasteridae</taxon>
        <taxon>Pristionchus</taxon>
    </lineage>
</organism>
<evidence type="ECO:0000256" key="6">
    <source>
        <dbReference type="SAM" id="Phobius"/>
    </source>
</evidence>
<dbReference type="EMBL" id="BTSY01000001">
    <property type="protein sequence ID" value="GMT10073.1"/>
    <property type="molecule type" value="Genomic_DNA"/>
</dbReference>